<dbReference type="EMBL" id="CP036272">
    <property type="protein sequence ID" value="QDT62259.1"/>
    <property type="molecule type" value="Genomic_DNA"/>
</dbReference>
<keyword evidence="1" id="KW-0328">Glycosyltransferase</keyword>
<reference evidence="1 2" key="1">
    <citation type="submission" date="2019-02" db="EMBL/GenBank/DDBJ databases">
        <title>Deep-cultivation of Planctomycetes and their phenomic and genomic characterization uncovers novel biology.</title>
        <authorList>
            <person name="Wiegand S."/>
            <person name="Jogler M."/>
            <person name="Boedeker C."/>
            <person name="Pinto D."/>
            <person name="Vollmers J."/>
            <person name="Rivas-Marin E."/>
            <person name="Kohn T."/>
            <person name="Peeters S.H."/>
            <person name="Heuer A."/>
            <person name="Rast P."/>
            <person name="Oberbeckmann S."/>
            <person name="Bunk B."/>
            <person name="Jeske O."/>
            <person name="Meyerdierks A."/>
            <person name="Storesund J.E."/>
            <person name="Kallscheuer N."/>
            <person name="Luecker S."/>
            <person name="Lage O.M."/>
            <person name="Pohl T."/>
            <person name="Merkel B.J."/>
            <person name="Hornburger P."/>
            <person name="Mueller R.-W."/>
            <person name="Bruemmer F."/>
            <person name="Labrenz M."/>
            <person name="Spormann A.M."/>
            <person name="Op den Camp H."/>
            <person name="Overmann J."/>
            <person name="Amann R."/>
            <person name="Jetten M.S.M."/>
            <person name="Mascher T."/>
            <person name="Medema M.H."/>
            <person name="Devos D.P."/>
            <person name="Kaster A.-K."/>
            <person name="Ovreas L."/>
            <person name="Rohde M."/>
            <person name="Galperin M.Y."/>
            <person name="Jogler C."/>
        </authorList>
    </citation>
    <scope>NUCLEOTIDE SEQUENCE [LARGE SCALE GENOMIC DNA]</scope>
    <source>
        <strain evidence="1 2">SV_7m_r</strain>
    </source>
</reference>
<dbReference type="EC" id="2.4.2.-" evidence="1"/>
<sequence length="265" mass="29068">MLLKRSRFLFLLFLLIAPSIGIGLTSPAQGQEVSDSKPVTQRRPVIGIATLVKDEYVRAIRKAGGIPVVLPCTDGSPEDVAEYLALLDGLLMQGGADIPSVEYGEAPHRTAVALADDRYQFEKAMITAWIQKTEKPLLGICLGSQWINVAHGGSLVQDIPSEFGVNHRNTQHSVVIKPECRLGEIFQAQQFVVNSIHHQAVKRLGKGLKIAAVSKDGIVEGIETLDPNRFLIGVQWHPERMSESATQQRLFKAFVQACQQPETAK</sequence>
<dbReference type="OrthoDB" id="9813383at2"/>
<proteinExistence type="predicted"/>
<dbReference type="AlphaFoldDB" id="A0A517T1K8"/>
<accession>A0A517T1K8</accession>
<gene>
    <name evidence="1" type="ORF">SV7mr_48060</name>
</gene>
<dbReference type="Proteomes" id="UP000315003">
    <property type="component" value="Chromosome"/>
</dbReference>
<dbReference type="PANTHER" id="PTHR43235">
    <property type="entry name" value="GLUTAMINE AMIDOTRANSFERASE PB2B2.05-RELATED"/>
    <property type="match status" value="1"/>
</dbReference>
<dbReference type="GO" id="GO:0033969">
    <property type="term" value="F:gamma-glutamyl-gamma-aminobutyrate hydrolase activity"/>
    <property type="evidence" value="ECO:0007669"/>
    <property type="project" value="TreeGrafter"/>
</dbReference>
<evidence type="ECO:0000313" key="2">
    <source>
        <dbReference type="Proteomes" id="UP000315003"/>
    </source>
</evidence>
<dbReference type="PROSITE" id="PS51273">
    <property type="entry name" value="GATASE_TYPE_1"/>
    <property type="match status" value="1"/>
</dbReference>
<dbReference type="Pfam" id="PF07722">
    <property type="entry name" value="Peptidase_C26"/>
    <property type="match status" value="1"/>
</dbReference>
<dbReference type="GO" id="GO:0005829">
    <property type="term" value="C:cytosol"/>
    <property type="evidence" value="ECO:0007669"/>
    <property type="project" value="TreeGrafter"/>
</dbReference>
<keyword evidence="1" id="KW-0808">Transferase</keyword>
<dbReference type="Gene3D" id="3.40.50.880">
    <property type="match status" value="1"/>
</dbReference>
<dbReference type="CDD" id="cd01745">
    <property type="entry name" value="GATase1_2"/>
    <property type="match status" value="1"/>
</dbReference>
<organism evidence="1 2">
    <name type="scientific">Stieleria bergensis</name>
    <dbReference type="NCBI Taxonomy" id="2528025"/>
    <lineage>
        <taxon>Bacteria</taxon>
        <taxon>Pseudomonadati</taxon>
        <taxon>Planctomycetota</taxon>
        <taxon>Planctomycetia</taxon>
        <taxon>Pirellulales</taxon>
        <taxon>Pirellulaceae</taxon>
        <taxon>Stieleria</taxon>
    </lineage>
</organism>
<keyword evidence="2" id="KW-1185">Reference proteome</keyword>
<dbReference type="InterPro" id="IPR029062">
    <property type="entry name" value="Class_I_gatase-like"/>
</dbReference>
<evidence type="ECO:0000313" key="1">
    <source>
        <dbReference type="EMBL" id="QDT62259.1"/>
    </source>
</evidence>
<dbReference type="GO" id="GO:0006598">
    <property type="term" value="P:polyamine catabolic process"/>
    <property type="evidence" value="ECO:0007669"/>
    <property type="project" value="TreeGrafter"/>
</dbReference>
<dbReference type="SUPFAM" id="SSF52317">
    <property type="entry name" value="Class I glutamine amidotransferase-like"/>
    <property type="match status" value="1"/>
</dbReference>
<name>A0A517T1K8_9BACT</name>
<keyword evidence="1" id="KW-0315">Glutamine amidotransferase</keyword>
<dbReference type="GO" id="GO:0016757">
    <property type="term" value="F:glycosyltransferase activity"/>
    <property type="evidence" value="ECO:0007669"/>
    <property type="project" value="UniProtKB-KW"/>
</dbReference>
<dbReference type="InterPro" id="IPR044668">
    <property type="entry name" value="PuuD-like"/>
</dbReference>
<dbReference type="InterPro" id="IPR011697">
    <property type="entry name" value="Peptidase_C26"/>
</dbReference>
<dbReference type="PANTHER" id="PTHR43235:SF1">
    <property type="entry name" value="GLUTAMINE AMIDOTRANSFERASE PB2B2.05-RELATED"/>
    <property type="match status" value="1"/>
</dbReference>
<dbReference type="RefSeq" id="WP_145276907.1">
    <property type="nucleotide sequence ID" value="NZ_CP036272.1"/>
</dbReference>
<protein>
    <submittedName>
        <fullName evidence="1">Glutamine amidotransferase</fullName>
        <ecNumber evidence="1">2.4.2.-</ecNumber>
    </submittedName>
</protein>